<keyword evidence="3" id="KW-1185">Reference proteome</keyword>
<dbReference type="CDD" id="cd01650">
    <property type="entry name" value="RT_nLTR_like"/>
    <property type="match status" value="1"/>
</dbReference>
<sequence>MHGTRRDPAKFFFKRICTKYGDNNIPTLRAREGAPDRGAHNKVETLADHWVDVFNGRTDQPGDIKSYVDKFKDQWETQDLSDIDKAITEPEVMAAIGKWKLGKACGPDNISNEWYRDDAEQVVPILTRLYNVCLREDCIPESFLEAYIFSISKGGDTCNALNYRPIALLNTDYKVFTRILAWRVRKHLSKLVHDTQFGFVPGRNIHDTIDLLEAAKVVARQNGKLSNAQVLLLDFAKAYDSLDREFLREVLKAKGFPPKFIGLVQASHTNTSVRFMANGRLSNPMQVTSGIRQGCPLAPLFFIIAVDLLYDAISSEEKLRGVELSCGSYRDHINVAGYADDTAIYLESSDLQDIALEIVNCFSAVSGLRLNIKKSVAIRLGAPQQCILPAPDITARDCTAAQYKRCK</sequence>
<dbReference type="OrthoDB" id="167162at2759"/>
<evidence type="ECO:0000313" key="2">
    <source>
        <dbReference type="EMBL" id="GMF38275.1"/>
    </source>
</evidence>
<comment type="caution">
    <text evidence="2">The sequence shown here is derived from an EMBL/GenBank/DDBJ whole genome shotgun (WGS) entry which is preliminary data.</text>
</comment>
<gene>
    <name evidence="2" type="ORF">Plil01_001601500</name>
</gene>
<dbReference type="Pfam" id="PF00078">
    <property type="entry name" value="RVT_1"/>
    <property type="match status" value="1"/>
</dbReference>
<dbReference type="PROSITE" id="PS50878">
    <property type="entry name" value="RT_POL"/>
    <property type="match status" value="1"/>
</dbReference>
<proteinExistence type="predicted"/>
<dbReference type="InterPro" id="IPR043502">
    <property type="entry name" value="DNA/RNA_pol_sf"/>
</dbReference>
<organism evidence="2 3">
    <name type="scientific">Phytophthora lilii</name>
    <dbReference type="NCBI Taxonomy" id="2077276"/>
    <lineage>
        <taxon>Eukaryota</taxon>
        <taxon>Sar</taxon>
        <taxon>Stramenopiles</taxon>
        <taxon>Oomycota</taxon>
        <taxon>Peronosporomycetes</taxon>
        <taxon>Peronosporales</taxon>
        <taxon>Peronosporaceae</taxon>
        <taxon>Phytophthora</taxon>
    </lineage>
</organism>
<dbReference type="InterPro" id="IPR000477">
    <property type="entry name" value="RT_dom"/>
</dbReference>
<accession>A0A9W6XFV6</accession>
<dbReference type="AlphaFoldDB" id="A0A9W6XFV6"/>
<dbReference type="EMBL" id="BSXW01001654">
    <property type="protein sequence ID" value="GMF38275.1"/>
    <property type="molecule type" value="Genomic_DNA"/>
</dbReference>
<dbReference type="Proteomes" id="UP001165083">
    <property type="component" value="Unassembled WGS sequence"/>
</dbReference>
<dbReference type="PANTHER" id="PTHR19446">
    <property type="entry name" value="REVERSE TRANSCRIPTASES"/>
    <property type="match status" value="1"/>
</dbReference>
<reference evidence="2" key="1">
    <citation type="submission" date="2023-04" db="EMBL/GenBank/DDBJ databases">
        <title>Phytophthora lilii NBRC 32176.</title>
        <authorList>
            <person name="Ichikawa N."/>
            <person name="Sato H."/>
            <person name="Tonouchi N."/>
        </authorList>
    </citation>
    <scope>NUCLEOTIDE SEQUENCE</scope>
    <source>
        <strain evidence="2">NBRC 32176</strain>
    </source>
</reference>
<name>A0A9W6XFV6_9STRA</name>
<evidence type="ECO:0000313" key="3">
    <source>
        <dbReference type="Proteomes" id="UP001165083"/>
    </source>
</evidence>
<evidence type="ECO:0000259" key="1">
    <source>
        <dbReference type="PROSITE" id="PS50878"/>
    </source>
</evidence>
<protein>
    <submittedName>
        <fullName evidence="2">Unnamed protein product</fullName>
    </submittedName>
</protein>
<dbReference type="SUPFAM" id="SSF56672">
    <property type="entry name" value="DNA/RNA polymerases"/>
    <property type="match status" value="1"/>
</dbReference>
<feature type="domain" description="Reverse transcriptase" evidence="1">
    <location>
        <begin position="132"/>
        <end position="407"/>
    </location>
</feature>